<dbReference type="InterPro" id="IPR026935">
    <property type="entry name" value="BtrH_N"/>
</dbReference>
<evidence type="ECO:0000259" key="1">
    <source>
        <dbReference type="Pfam" id="PF14399"/>
    </source>
</evidence>
<dbReference type="Pfam" id="PF14399">
    <property type="entry name" value="BtrH_N"/>
    <property type="match status" value="1"/>
</dbReference>
<accession>A0A238YTH3</accession>
<dbReference type="EMBL" id="FZNN01000020">
    <property type="protein sequence ID" value="SNR74445.1"/>
    <property type="molecule type" value="Genomic_DNA"/>
</dbReference>
<dbReference type="Proteomes" id="UP000198417">
    <property type="component" value="Unassembled WGS sequence"/>
</dbReference>
<evidence type="ECO:0000313" key="3">
    <source>
        <dbReference type="Proteomes" id="UP000198417"/>
    </source>
</evidence>
<reference evidence="2 3" key="1">
    <citation type="submission" date="2017-06" db="EMBL/GenBank/DDBJ databases">
        <authorList>
            <person name="Kim H.J."/>
            <person name="Triplett B.A."/>
        </authorList>
    </citation>
    <scope>NUCLEOTIDE SEQUENCE [LARGE SCALE GENOMIC DNA]</scope>
    <source>
        <strain evidence="2 3">DSM 29052</strain>
    </source>
</reference>
<proteinExistence type="predicted"/>
<dbReference type="AlphaFoldDB" id="A0A238YTH3"/>
<organism evidence="2 3">
    <name type="scientific">Puniceibacterium sediminis</name>
    <dbReference type="NCBI Taxonomy" id="1608407"/>
    <lineage>
        <taxon>Bacteria</taxon>
        <taxon>Pseudomonadati</taxon>
        <taxon>Pseudomonadota</taxon>
        <taxon>Alphaproteobacteria</taxon>
        <taxon>Rhodobacterales</taxon>
        <taxon>Paracoccaceae</taxon>
        <taxon>Puniceibacterium</taxon>
    </lineage>
</organism>
<name>A0A238YTH3_9RHOB</name>
<keyword evidence="3" id="KW-1185">Reference proteome</keyword>
<gene>
    <name evidence="2" type="ORF">SAMN06265370_12012</name>
</gene>
<dbReference type="RefSeq" id="WP_089272913.1">
    <property type="nucleotide sequence ID" value="NZ_FZNN01000020.1"/>
</dbReference>
<feature type="domain" description="Butirosin biosynthesis protein H N-terminal" evidence="1">
    <location>
        <begin position="77"/>
        <end position="146"/>
    </location>
</feature>
<dbReference type="OrthoDB" id="4033294at2"/>
<evidence type="ECO:0000313" key="2">
    <source>
        <dbReference type="EMBL" id="SNR74445.1"/>
    </source>
</evidence>
<protein>
    <submittedName>
        <fullName evidence="2">Butirosin biosynthesis protein H, N-terminal</fullName>
    </submittedName>
</protein>
<sequence length="324" mass="36123">MTEKLHSYDMALFSRSFLNCAQRHSIVMLAERRVRVAELFATCHVSSDVILDQCIRKRIPKYDFDFDGLTDADFQMAGVDRKSQFPDNFATARDTVLERIAADGFVLLAGDVFYLEHCPEFRNAHLFHLIIVTGYDAQTDTWAIIDDNPASVLCHYSYKTPDLAAFYNNNSVREFRTYAALATQDTAAALHRFRAHQKGRTDSLVLLTGIHDLLASPWNDPGVLFGHLGQAMSILAGSRRCFGAFLRDVAHQPDLANMADALSDRAFKLRELITFAGLGKMPPSRRIPARAAELAAAEADFSASLITLTQSLEEDETNDLCTHG</sequence>